<keyword evidence="7" id="KW-1185">Reference proteome</keyword>
<dbReference type="InterPro" id="IPR040122">
    <property type="entry name" value="Importin_beta"/>
</dbReference>
<dbReference type="OrthoDB" id="30818at2759"/>
<evidence type="ECO:0000256" key="4">
    <source>
        <dbReference type="ARBA" id="ARBA00022737"/>
    </source>
</evidence>
<dbReference type="GO" id="GO:0005737">
    <property type="term" value="C:cytoplasm"/>
    <property type="evidence" value="ECO:0007669"/>
    <property type="project" value="UniProtKB-SubCell"/>
</dbReference>
<dbReference type="PANTHER" id="PTHR10527">
    <property type="entry name" value="IMPORTIN BETA"/>
    <property type="match status" value="1"/>
</dbReference>
<dbReference type="InterPro" id="IPR011989">
    <property type="entry name" value="ARM-like"/>
</dbReference>
<dbReference type="Gene3D" id="1.25.10.10">
    <property type="entry name" value="Leucine-rich Repeat Variant"/>
    <property type="match status" value="1"/>
</dbReference>
<keyword evidence="4" id="KW-0677">Repeat</keyword>
<proteinExistence type="predicted"/>
<dbReference type="GO" id="GO:0006606">
    <property type="term" value="P:protein import into nucleus"/>
    <property type="evidence" value="ECO:0007669"/>
    <property type="project" value="InterPro"/>
</dbReference>
<evidence type="ECO:0000313" key="7">
    <source>
        <dbReference type="Proteomes" id="UP000007797"/>
    </source>
</evidence>
<evidence type="ECO:0000256" key="3">
    <source>
        <dbReference type="ARBA" id="ARBA00022490"/>
    </source>
</evidence>
<evidence type="ECO:0000256" key="5">
    <source>
        <dbReference type="ARBA" id="ARBA00022927"/>
    </source>
</evidence>
<dbReference type="EMBL" id="GL883010">
    <property type="protein sequence ID" value="EGG20616.1"/>
    <property type="molecule type" value="Genomic_DNA"/>
</dbReference>
<gene>
    <name evidence="6" type="ORF">DFA_00477</name>
</gene>
<name>F4PS18_CACFS</name>
<dbReference type="AlphaFoldDB" id="F4PS18"/>
<dbReference type="Pfam" id="PF12755">
    <property type="entry name" value="Vac14_Fab1_bd"/>
    <property type="match status" value="1"/>
</dbReference>
<reference evidence="7" key="1">
    <citation type="journal article" date="2011" name="Genome Res.">
        <title>Phylogeny-wide analysis of social amoeba genomes highlights ancient origins for complex intercellular communication.</title>
        <authorList>
            <person name="Heidel A.J."/>
            <person name="Lawal H.M."/>
            <person name="Felder M."/>
            <person name="Schilde C."/>
            <person name="Helps N.R."/>
            <person name="Tunggal B."/>
            <person name="Rivero F."/>
            <person name="John U."/>
            <person name="Schleicher M."/>
            <person name="Eichinger L."/>
            <person name="Platzer M."/>
            <person name="Noegel A.A."/>
            <person name="Schaap P."/>
            <person name="Gloeckner G."/>
        </authorList>
    </citation>
    <scope>NUCLEOTIDE SEQUENCE [LARGE SCALE GENOMIC DNA]</scope>
    <source>
        <strain evidence="7">SH3</strain>
    </source>
</reference>
<keyword evidence="5" id="KW-0653">Protein transport</keyword>
<protein>
    <submittedName>
        <fullName evidence="6">Uncharacterized protein</fullName>
    </submittedName>
</protein>
<dbReference type="InterPro" id="IPR016024">
    <property type="entry name" value="ARM-type_fold"/>
</dbReference>
<dbReference type="RefSeq" id="XP_004358466.1">
    <property type="nucleotide sequence ID" value="XM_004358409.1"/>
</dbReference>
<dbReference type="GeneID" id="14873084"/>
<evidence type="ECO:0000313" key="6">
    <source>
        <dbReference type="EMBL" id="EGG20616.1"/>
    </source>
</evidence>
<dbReference type="KEGG" id="dfa:DFA_00477"/>
<evidence type="ECO:0000256" key="2">
    <source>
        <dbReference type="ARBA" id="ARBA00022448"/>
    </source>
</evidence>
<evidence type="ECO:0000256" key="1">
    <source>
        <dbReference type="ARBA" id="ARBA00004496"/>
    </source>
</evidence>
<sequence>MEEPNEEFIEMIVTLAKENQMKQQKNRDITIDTDNNNNSSRLKSVSKQQYKEYIIDKPDKVVSWLLYLIVKGTFTTIKDKAIQLLDRLLEREYKEVEEGEEDHDFINELSKSILDAVEFETEELINNYSKTTDLGHTHTFKAHLISIIESISNYRLGQPNDEDIDAFTDNLFLILKKSNTSVTGIRIEYAVQQLMQMYIENAWIGDIIGQSIDSMVDVLDRHSRDSENRFASTKTKRMIFAFLMVVSENDNNEFTDSHLERIVFHLYEWLGEVKDVSLEEWTESNRKIDIDNNFFKFPYDGEQEEQDALHDSLIQEQEEEEHDEDSEVTSTPVYSLFGKFAHLFSQRISGHIFNQFNILSTSQQWKDRYAAMISLSKCTNHIPSRIRQQFSTILKLVLKCTDDENIRVRWASFQFLIQLTVDFNELIIESSGKIFKVIRKSICDPNQRIQNCCCMLIHTMMELLNNDDNIVEDSILDGLFNSIEILLQSPKLYVVESAFVSLMSVIQKVCHEFIPYYPRFIPIIFKLLERHNGTKESRLLRSRAIKAFAICCAVVEEKIFLKDFHKFMQFVKKNEKSFDLTVQVVRTSDLLMKTFGKSFEIYLPMIVKMVIKILEAPLPNQVDDITLSSPQEITKIMSTLKILSNRMSLATDGTVYDPLAPFVHSLVDPLCKLTVNPLIAKIRIQSLACLPACLQLFKLQYGERSDKTREMFGHIYEIGLCHQETDLRVAVIRITLSTFLINAMGKDAMTFEQVQSTLDAFNRMEKWIEDIVNGDIDIAEDDDQDLIDTAGYTLVTIYGMISIMVEHNGSVMTQLITPTFLNKICDKLRDNGEDDIIKVVLLNFLAKYCKYGGEGVINTFPLIIKPIIECLELQSISVKRTASLALGEAAQLAKDRFSPWVIDTLHFLHAIVSSPNAYTTPDNKENMEQIVAILGRVIRYVPHTPASNLVIIIPQWLGHPPIEDKDQRPITISNLCAIVRIYPNECIGKDQQYKHVERLHQLIVGYMNMDTCQPEEKQQLYQTWDYIKEDILKENWNSIPLETRDKISNLNVLEPDT</sequence>
<keyword evidence="2" id="KW-0813">Transport</keyword>
<comment type="subcellular location">
    <subcellularLocation>
        <location evidence="1">Cytoplasm</location>
    </subcellularLocation>
</comment>
<dbReference type="Proteomes" id="UP000007797">
    <property type="component" value="Unassembled WGS sequence"/>
</dbReference>
<accession>F4PS18</accession>
<dbReference type="SUPFAM" id="SSF48371">
    <property type="entry name" value="ARM repeat"/>
    <property type="match status" value="1"/>
</dbReference>
<organism evidence="6 7">
    <name type="scientific">Cavenderia fasciculata</name>
    <name type="common">Slime mold</name>
    <name type="synonym">Dictyostelium fasciculatum</name>
    <dbReference type="NCBI Taxonomy" id="261658"/>
    <lineage>
        <taxon>Eukaryota</taxon>
        <taxon>Amoebozoa</taxon>
        <taxon>Evosea</taxon>
        <taxon>Eumycetozoa</taxon>
        <taxon>Dictyostelia</taxon>
        <taxon>Acytosteliales</taxon>
        <taxon>Cavenderiaceae</taxon>
        <taxon>Cavenderia</taxon>
    </lineage>
</organism>
<keyword evidence="3" id="KW-0963">Cytoplasm</keyword>